<dbReference type="Ensembl" id="ENSFALT00000038325.1">
    <property type="protein sequence ID" value="ENSFALP00000023321.1"/>
    <property type="gene ID" value="ENSFALG00000027954.1"/>
</dbReference>
<reference evidence="2" key="2">
    <citation type="submission" date="2025-08" db="UniProtKB">
        <authorList>
            <consortium name="Ensembl"/>
        </authorList>
    </citation>
    <scope>IDENTIFICATION</scope>
</reference>
<dbReference type="GO" id="GO:0008663">
    <property type="term" value="F:2',3'-cyclic-nucleotide 2'-phosphodiesterase activity"/>
    <property type="evidence" value="ECO:0007669"/>
    <property type="project" value="TreeGrafter"/>
</dbReference>
<sequence length="295" mass="31467">TATMPRPGDELSVLTAPRLAFGVIADIQFADAEDGYDFGGCRLRLLREAVREWADESPPVDFVLQLGDSIDGQNARRGEAESALQQVLEVLGQLSVPVHHAWGNHELYNFSRARLVQTGLYSRAGGSAGPADTECHAYHCSPGPRLRLVVLDAYDTSILGTDRGSPRYQEALRLLREKNPNDDLNNPEGTSGLAEAWAAEPSLSGAPGADSGMPGAQACAPLLPPPPPPCRQCGRRRAQEMLLRAPGLELCCALCPAVPSTTQLLGKWLLQSTELCPPCPMPGGTPNSGNPVFVV</sequence>
<dbReference type="InterPro" id="IPR029052">
    <property type="entry name" value="Metallo-depent_PP-like"/>
</dbReference>
<dbReference type="Pfam" id="PF00149">
    <property type="entry name" value="Metallophos"/>
    <property type="match status" value="1"/>
</dbReference>
<reference evidence="2 3" key="1">
    <citation type="journal article" date="2012" name="Nature">
        <title>The genomic landscape of species divergence in Ficedula flycatchers.</title>
        <authorList>
            <person name="Ellegren H."/>
            <person name="Smeds L."/>
            <person name="Burri R."/>
            <person name="Olason P.I."/>
            <person name="Backstrom N."/>
            <person name="Kawakami T."/>
            <person name="Kunstner A."/>
            <person name="Makinen H."/>
            <person name="Nadachowska-Brzyska K."/>
            <person name="Qvarnstrom A."/>
            <person name="Uebbing S."/>
            <person name="Wolf J.B."/>
        </authorList>
    </citation>
    <scope>NUCLEOTIDE SEQUENCE [LARGE SCALE GENOMIC DNA]</scope>
</reference>
<feature type="domain" description="Calcineurin-like phosphoesterase" evidence="1">
    <location>
        <begin position="21"/>
        <end position="119"/>
    </location>
</feature>
<accession>A0A803VKR5</accession>
<dbReference type="InterPro" id="IPR004843">
    <property type="entry name" value="Calcineurin-like_PHP"/>
</dbReference>
<evidence type="ECO:0000313" key="2">
    <source>
        <dbReference type="Ensembl" id="ENSFALP00000023321.1"/>
    </source>
</evidence>
<dbReference type="AlphaFoldDB" id="A0A803VKR5"/>
<dbReference type="PANTHER" id="PTHR16509">
    <property type="match status" value="1"/>
</dbReference>
<evidence type="ECO:0000313" key="3">
    <source>
        <dbReference type="Proteomes" id="UP000016665"/>
    </source>
</evidence>
<evidence type="ECO:0000259" key="1">
    <source>
        <dbReference type="Pfam" id="PF00149"/>
    </source>
</evidence>
<dbReference type="Proteomes" id="UP000016665">
    <property type="component" value="Chromosome 18"/>
</dbReference>
<keyword evidence="3" id="KW-1185">Reference proteome</keyword>
<name>A0A803VKR5_FICAL</name>
<dbReference type="GO" id="GO:0047631">
    <property type="term" value="F:ADP-ribose diphosphatase activity"/>
    <property type="evidence" value="ECO:0007669"/>
    <property type="project" value="TreeGrafter"/>
</dbReference>
<reference evidence="2" key="3">
    <citation type="submission" date="2025-09" db="UniProtKB">
        <authorList>
            <consortium name="Ensembl"/>
        </authorList>
    </citation>
    <scope>IDENTIFICATION</scope>
</reference>
<proteinExistence type="predicted"/>
<organism evidence="2 3">
    <name type="scientific">Ficedula albicollis</name>
    <name type="common">Collared flycatcher</name>
    <name type="synonym">Muscicapa albicollis</name>
    <dbReference type="NCBI Taxonomy" id="59894"/>
    <lineage>
        <taxon>Eukaryota</taxon>
        <taxon>Metazoa</taxon>
        <taxon>Chordata</taxon>
        <taxon>Craniata</taxon>
        <taxon>Vertebrata</taxon>
        <taxon>Euteleostomi</taxon>
        <taxon>Archelosauria</taxon>
        <taxon>Archosauria</taxon>
        <taxon>Dinosauria</taxon>
        <taxon>Saurischia</taxon>
        <taxon>Theropoda</taxon>
        <taxon>Coelurosauria</taxon>
        <taxon>Aves</taxon>
        <taxon>Neognathae</taxon>
        <taxon>Neoaves</taxon>
        <taxon>Telluraves</taxon>
        <taxon>Australaves</taxon>
        <taxon>Passeriformes</taxon>
        <taxon>Muscicapidae</taxon>
        <taxon>Ficedula</taxon>
    </lineage>
</organism>
<dbReference type="PANTHER" id="PTHR16509:SF1">
    <property type="entry name" value="MANGANESE-DEPENDENT ADP-RIBOSE_CDP-ALCOHOL DIPHOSPHATASE"/>
    <property type="match status" value="1"/>
</dbReference>
<dbReference type="GO" id="GO:0047734">
    <property type="term" value="F:CDP-glycerol diphosphatase activity"/>
    <property type="evidence" value="ECO:0007669"/>
    <property type="project" value="TreeGrafter"/>
</dbReference>
<dbReference type="Gene3D" id="3.60.21.10">
    <property type="match status" value="1"/>
</dbReference>
<dbReference type="GeneTree" id="ENSGT00390000014667"/>
<dbReference type="GO" id="GO:0030145">
    <property type="term" value="F:manganese ion binding"/>
    <property type="evidence" value="ECO:0007669"/>
    <property type="project" value="TreeGrafter"/>
</dbReference>
<protein>
    <recommendedName>
        <fullName evidence="1">Calcineurin-like phosphoesterase domain-containing protein</fullName>
    </recommendedName>
</protein>
<dbReference type="SUPFAM" id="SSF56300">
    <property type="entry name" value="Metallo-dependent phosphatases"/>
    <property type="match status" value="1"/>
</dbReference>